<keyword evidence="2" id="KW-0489">Methyltransferase</keyword>
<dbReference type="PANTHER" id="PTHR33990">
    <property type="entry name" value="PROTEIN YJDN-RELATED"/>
    <property type="match status" value="1"/>
</dbReference>
<protein>
    <submittedName>
        <fullName evidence="2">3-demethylubiquinone-9 3-methyltransferase</fullName>
    </submittedName>
</protein>
<name>A0A0A5FW59_9BACI</name>
<dbReference type="Proteomes" id="UP000030403">
    <property type="component" value="Unassembled WGS sequence"/>
</dbReference>
<dbReference type="Gene3D" id="3.10.180.10">
    <property type="entry name" value="2,3-Dihydroxybiphenyl 1,2-Dioxygenase, domain 1"/>
    <property type="match status" value="1"/>
</dbReference>
<dbReference type="Pfam" id="PF06983">
    <property type="entry name" value="3-dmu-9_3-mt"/>
    <property type="match status" value="1"/>
</dbReference>
<dbReference type="EMBL" id="AVPF01000065">
    <property type="protein sequence ID" value="KGX84149.1"/>
    <property type="molecule type" value="Genomic_DNA"/>
</dbReference>
<evidence type="ECO:0000259" key="1">
    <source>
        <dbReference type="Pfam" id="PF06983"/>
    </source>
</evidence>
<keyword evidence="2" id="KW-0830">Ubiquinone</keyword>
<dbReference type="RefSeq" id="WP_027446198.1">
    <property type="nucleotide sequence ID" value="NZ_AULJ01000031.1"/>
</dbReference>
<dbReference type="InterPro" id="IPR028973">
    <property type="entry name" value="PhnB-like"/>
</dbReference>
<keyword evidence="3" id="KW-1185">Reference proteome</keyword>
<evidence type="ECO:0000313" key="2">
    <source>
        <dbReference type="EMBL" id="KGX84149.1"/>
    </source>
</evidence>
<dbReference type="eggNOG" id="COG2764">
    <property type="taxonomic scope" value="Bacteria"/>
</dbReference>
<dbReference type="STRING" id="1385511.GCA_000425225_02501"/>
<dbReference type="AlphaFoldDB" id="A0A0A5FW59"/>
<proteinExistence type="predicted"/>
<accession>A0A0A5FW59</accession>
<organism evidence="2 3">
    <name type="scientific">Pontibacillus marinus BH030004 = DSM 16465</name>
    <dbReference type="NCBI Taxonomy" id="1385511"/>
    <lineage>
        <taxon>Bacteria</taxon>
        <taxon>Bacillati</taxon>
        <taxon>Bacillota</taxon>
        <taxon>Bacilli</taxon>
        <taxon>Bacillales</taxon>
        <taxon>Bacillaceae</taxon>
        <taxon>Pontibacillus</taxon>
    </lineage>
</organism>
<dbReference type="SUPFAM" id="SSF54593">
    <property type="entry name" value="Glyoxalase/Bleomycin resistance protein/Dihydroxybiphenyl dioxygenase"/>
    <property type="match status" value="1"/>
</dbReference>
<feature type="domain" description="PhnB-like" evidence="1">
    <location>
        <begin position="4"/>
        <end position="135"/>
    </location>
</feature>
<dbReference type="PANTHER" id="PTHR33990:SF1">
    <property type="entry name" value="PROTEIN YJDN"/>
    <property type="match status" value="1"/>
</dbReference>
<sequence length="141" mass="15853">MSMQVIPYIVMNGKAKEAIHFYKEALQAEVEFMQTFDEMPEDPNMPKPEDAENRVLHATIQVGKTSIMFSDTFPGQPHEQGSQVTLCIATDTKEQSHQIFDALKQDGHVGMPLQETFFSPAYGVVTDQFGVTFQIYTGSEE</sequence>
<dbReference type="InterPro" id="IPR029068">
    <property type="entry name" value="Glyas_Bleomycin-R_OHBP_Dase"/>
</dbReference>
<evidence type="ECO:0000313" key="3">
    <source>
        <dbReference type="Proteomes" id="UP000030403"/>
    </source>
</evidence>
<dbReference type="CDD" id="cd06588">
    <property type="entry name" value="PhnB_like"/>
    <property type="match status" value="1"/>
</dbReference>
<dbReference type="GO" id="GO:0032259">
    <property type="term" value="P:methylation"/>
    <property type="evidence" value="ECO:0007669"/>
    <property type="project" value="UniProtKB-KW"/>
</dbReference>
<dbReference type="OrthoDB" id="9795306at2"/>
<comment type="caution">
    <text evidence="2">The sequence shown here is derived from an EMBL/GenBank/DDBJ whole genome shotgun (WGS) entry which is preliminary data.</text>
</comment>
<keyword evidence="2" id="KW-0808">Transferase</keyword>
<dbReference type="GO" id="GO:0008168">
    <property type="term" value="F:methyltransferase activity"/>
    <property type="evidence" value="ECO:0007669"/>
    <property type="project" value="UniProtKB-KW"/>
</dbReference>
<reference evidence="2 3" key="1">
    <citation type="submission" date="2013-08" db="EMBL/GenBank/DDBJ databases">
        <authorList>
            <person name="Huang J."/>
            <person name="Wang G."/>
        </authorList>
    </citation>
    <scope>NUCLEOTIDE SEQUENCE [LARGE SCALE GENOMIC DNA]</scope>
    <source>
        <strain evidence="2 3">BH030004</strain>
    </source>
</reference>
<gene>
    <name evidence="2" type="ORF">N783_18940</name>
</gene>